<dbReference type="InterPro" id="IPR007641">
    <property type="entry name" value="RNA_pol_Rpb2_7"/>
</dbReference>
<dbReference type="Pfam" id="PF04560">
    <property type="entry name" value="RNA_pol_Rpb2_7"/>
    <property type="match status" value="1"/>
</dbReference>
<keyword evidence="2 7" id="KW-0808">Transferase</keyword>
<name>Q9AIH1_CARRU</name>
<feature type="domain" description="RNA polymerase Rpb2" evidence="10">
    <location>
        <begin position="1193"/>
        <end position="1266"/>
    </location>
</feature>
<dbReference type="Gene3D" id="2.40.50.150">
    <property type="match status" value="1"/>
</dbReference>
<evidence type="ECO:0000256" key="4">
    <source>
        <dbReference type="ARBA" id="ARBA00023163"/>
    </source>
</evidence>
<dbReference type="InterPro" id="IPR015712">
    <property type="entry name" value="DNA-dir_RNA_pol_su2"/>
</dbReference>
<dbReference type="Gene3D" id="2.40.270.10">
    <property type="entry name" value="DNA-directed RNA polymerase, subunit 2, domain 6"/>
    <property type="match status" value="2"/>
</dbReference>
<dbReference type="InterPro" id="IPR007121">
    <property type="entry name" value="RNA_pol_bsu_CS"/>
</dbReference>
<dbReference type="PANTHER" id="PTHR20856">
    <property type="entry name" value="DNA-DIRECTED RNA POLYMERASE I SUBUNIT 2"/>
    <property type="match status" value="1"/>
</dbReference>
<gene>
    <name evidence="13" type="primary">rpoB</name>
</gene>
<dbReference type="Gene3D" id="2.30.150.10">
    <property type="entry name" value="DNA-directed RNA polymerase, beta subunit, external 1 domain"/>
    <property type="match status" value="1"/>
</dbReference>
<evidence type="ECO:0000259" key="10">
    <source>
        <dbReference type="Pfam" id="PF04560"/>
    </source>
</evidence>
<feature type="transmembrane region" description="Helical" evidence="8">
    <location>
        <begin position="281"/>
        <end position="302"/>
    </location>
</feature>
<sequence>MINYLKFNRFCFSKKKFFHKCNLPYLLHNQIGSYNSFLSSKYNSLFSIKKVLKQYFPLICNNKNIFIKLKKIELLEPCNTEKYTKIRNLHLFSTLYMYISIYVINKNLNVYKKIFLGNIPSMTKKGNFIINGIDRILISQFTKSYGIYFYTEKKKKKCIIIPLKGSWLEFIITNNFLIVFDKKINFEINVFLICLGYNKKYFFNFFFFKIKIKIIRGKKRIFFLLNKKKYFYKIYNKYICISIKKILGKLFGKNYFLKKNTFLKFNIIDINKVNLILNYPIYFFFIIFLKKIINLNYLIYIYKNFKLKINKELLQYKKGYIINFFRNLFYKKKYFYSLIGAKRIFKRLFLKKNNKLTIYLEIIKKILKFIKFNIQNDNFDNLENKLILNCGKLLSIKFDFLFKKVIKFINYKMNNFKKYKDLDFIVNSDIITIGLKDYFCNNELSQFLDQNNPLAEISHNRKISLISGIGIEKENCGFDIRDIHYSHYCKVCPIDTPEGHNIGLINSLAYLSKVNKYNFISTIYKYQFLGKILGITFLDNKFDKHKFIVNFNSTIETIYGEIFRSPYFEARKTNYYYYKKFLNIDLIEICGDQIISVGASLIPFLSHNDANRCLMGSNMQRQAVPLIDSENPIVGTGNELEIGLNSNYNILSDLNGYVLYSDNYKIIIKNNNFIKTYFLEKYTRTNQNTILNQYTKVLKGDFVKVGNIIADSNSTKNGEISLGKNLRVAFMSWYGYNFEDSILLSSSILNKNNFNSIHIYEFITVLKYNENGFEIVSNECFGSNEKIKNKVKNGIIKIGEFVFSKDVIVGKMIPKKKRKFSPEEKLFKIVFSESNFNYYEQPLTVPKNIKGTIIAVNDFKIFYFKNKIFKLLKFEQLNYTCKNINNFFYETFNYYLTKIKKLLFNNKITIKKKRINSYNININNIFKIKCFNKKINFKLNIFKNIISNELLKKKNIFVYKKINFIKHDDFENSIIRIIKIKIAVKKQIAIGDKMSGGHGNKGVVSNIIDYENMPYDKFGNKIDLILNPLGVPSRMNVGQLLEVFLAGSLNLIKSFFLKIKNLNKISYFKMKLFIKIIFKCIYDKNINLNIFNNSLVLKIFKNIKNQLNVCVHNFYNFNVNKVNNIIKTIGINKNCELLLFDGITGKRYLQLVNVGYIYFMKLNHLVIDKIYSRSIGPYSIVTQQPLGGKSNLGGQRLGEMEVWALEAYGAAFLLKEMLTIKSDDILGRIELYKNIIKGINDANSGIPESFQVLMKEVQSLCFDIKIL</sequence>
<dbReference type="SUPFAM" id="SSF64484">
    <property type="entry name" value="beta and beta-prime subunits of DNA dependent RNA-polymerase"/>
    <property type="match status" value="1"/>
</dbReference>
<dbReference type="Gene3D" id="3.90.1800.10">
    <property type="entry name" value="RNA polymerase alpha subunit dimerisation domain"/>
    <property type="match status" value="1"/>
</dbReference>
<keyword evidence="8" id="KW-0472">Membrane</keyword>
<evidence type="ECO:0000256" key="3">
    <source>
        <dbReference type="ARBA" id="ARBA00022695"/>
    </source>
</evidence>
<dbReference type="NCBIfam" id="NF001616">
    <property type="entry name" value="PRK00405.1"/>
    <property type="match status" value="1"/>
</dbReference>
<feature type="domain" description="RNA polymerase Rpb2" evidence="12">
    <location>
        <begin position="446"/>
        <end position="514"/>
    </location>
</feature>
<dbReference type="PROSITE" id="PS01166">
    <property type="entry name" value="RNA_POL_BETA"/>
    <property type="match status" value="1"/>
</dbReference>
<evidence type="ECO:0000259" key="11">
    <source>
        <dbReference type="Pfam" id="PF04563"/>
    </source>
</evidence>
<evidence type="ECO:0000256" key="6">
    <source>
        <dbReference type="RuleBase" id="RU000434"/>
    </source>
</evidence>
<dbReference type="Gene3D" id="3.90.1110.10">
    <property type="entry name" value="RNA polymerase Rpb2, domain 2"/>
    <property type="match status" value="2"/>
</dbReference>
<evidence type="ECO:0000256" key="8">
    <source>
        <dbReference type="SAM" id="Phobius"/>
    </source>
</evidence>
<evidence type="ECO:0000256" key="5">
    <source>
        <dbReference type="ARBA" id="ARBA00048552"/>
    </source>
</evidence>
<dbReference type="GO" id="GO:0032549">
    <property type="term" value="F:ribonucleoside binding"/>
    <property type="evidence" value="ECO:0007669"/>
    <property type="project" value="InterPro"/>
</dbReference>
<dbReference type="InterPro" id="IPR042107">
    <property type="entry name" value="DNA-dir_RNA_pol_bsu_ext_1_sf"/>
</dbReference>
<dbReference type="GO" id="GO:0006351">
    <property type="term" value="P:DNA-templated transcription"/>
    <property type="evidence" value="ECO:0007669"/>
    <property type="project" value="InterPro"/>
</dbReference>
<dbReference type="AlphaFoldDB" id="Q9AIH1"/>
<comment type="subunit">
    <text evidence="7">The RNAP catalytic core consists of 2 alpha, 1 beta, 1 beta' and 1 omega subunit. When a sigma factor is associated with the core the holoenzyme is formed, which can initiate transcription.</text>
</comment>
<dbReference type="InterPro" id="IPR037033">
    <property type="entry name" value="DNA-dir_RNAP_su2_hyb_sf"/>
</dbReference>
<dbReference type="InterPro" id="IPR007645">
    <property type="entry name" value="RNA_pol_Rpb2_3"/>
</dbReference>
<keyword evidence="3 7" id="KW-0548">Nucleotidyltransferase</keyword>
<dbReference type="InterPro" id="IPR014724">
    <property type="entry name" value="RNA_pol_RPB2_OB-fold"/>
</dbReference>
<dbReference type="InterPro" id="IPR010243">
    <property type="entry name" value="RNA_pol_bsu_bac"/>
</dbReference>
<keyword evidence="4 7" id="KW-0804">Transcription</keyword>
<accession>Q9AIH1</accession>
<comment type="similarity">
    <text evidence="6">Belongs to the RNA polymerase beta chain family.</text>
</comment>
<dbReference type="Pfam" id="PF00562">
    <property type="entry name" value="RNA_pol_Rpb2_6"/>
    <property type="match status" value="1"/>
</dbReference>
<evidence type="ECO:0000256" key="2">
    <source>
        <dbReference type="ARBA" id="ARBA00022679"/>
    </source>
</evidence>
<feature type="domain" description="DNA-directed RNA polymerase subunit 2 hybrid-binding" evidence="9">
    <location>
        <begin position="653"/>
        <end position="1190"/>
    </location>
</feature>
<dbReference type="GO" id="GO:0003899">
    <property type="term" value="F:DNA-directed RNA polymerase activity"/>
    <property type="evidence" value="ECO:0007669"/>
    <property type="project" value="UniProtKB-EC"/>
</dbReference>
<dbReference type="Gene3D" id="2.40.50.100">
    <property type="match status" value="1"/>
</dbReference>
<evidence type="ECO:0000259" key="9">
    <source>
        <dbReference type="Pfam" id="PF00562"/>
    </source>
</evidence>
<comment type="function">
    <text evidence="7">DNA-dependent RNA polymerase catalyzes the transcription of DNA into RNA using the four ribonucleoside triphosphates as substrates.</text>
</comment>
<reference evidence="13" key="1">
    <citation type="journal article" date="2001" name="J. Bacteriol.">
        <title>Degenerative minimalism in the genome of a psyllid endosymbiont.</title>
        <authorList>
            <person name="Clark M.A."/>
            <person name="Baumann L."/>
            <person name="Thao M.L."/>
            <person name="Moran N.A."/>
            <person name="Baumann P."/>
        </authorList>
    </citation>
    <scope>NUCLEOTIDE SEQUENCE</scope>
</reference>
<feature type="domain" description="RNA polymerase beta subunit protrusion" evidence="11">
    <location>
        <begin position="26"/>
        <end position="432"/>
    </location>
</feature>
<dbReference type="EMBL" id="AF274444">
    <property type="protein sequence ID" value="AAK17075.1"/>
    <property type="molecule type" value="Genomic_DNA"/>
</dbReference>
<dbReference type="InterPro" id="IPR007120">
    <property type="entry name" value="DNA-dir_RNAP_su2_dom"/>
</dbReference>
<comment type="catalytic activity">
    <reaction evidence="5 7">
        <text>RNA(n) + a ribonucleoside 5'-triphosphate = RNA(n+1) + diphosphate</text>
        <dbReference type="Rhea" id="RHEA:21248"/>
        <dbReference type="Rhea" id="RHEA-COMP:14527"/>
        <dbReference type="Rhea" id="RHEA-COMP:17342"/>
        <dbReference type="ChEBI" id="CHEBI:33019"/>
        <dbReference type="ChEBI" id="CHEBI:61557"/>
        <dbReference type="ChEBI" id="CHEBI:140395"/>
        <dbReference type="EC" id="2.7.7.6"/>
    </reaction>
</comment>
<evidence type="ECO:0000259" key="12">
    <source>
        <dbReference type="Pfam" id="PF04565"/>
    </source>
</evidence>
<evidence type="ECO:0000256" key="1">
    <source>
        <dbReference type="ARBA" id="ARBA00022478"/>
    </source>
</evidence>
<dbReference type="EC" id="2.7.7.6" evidence="7"/>
<dbReference type="InterPro" id="IPR007644">
    <property type="entry name" value="RNA_pol_bsu_protrusion"/>
</dbReference>
<evidence type="ECO:0000313" key="13">
    <source>
        <dbReference type="EMBL" id="AAK17075.1"/>
    </source>
</evidence>
<dbReference type="NCBIfam" id="TIGR02013">
    <property type="entry name" value="rpoB"/>
    <property type="match status" value="1"/>
</dbReference>
<organism evidence="13">
    <name type="scientific">Carsonella ruddii</name>
    <dbReference type="NCBI Taxonomy" id="114186"/>
    <lineage>
        <taxon>Bacteria</taxon>
        <taxon>Pseudomonadati</taxon>
        <taxon>Pseudomonadota</taxon>
        <taxon>Gammaproteobacteria</taxon>
        <taxon>Oceanospirillales</taxon>
        <taxon>Halomonadaceae</taxon>
        <taxon>Zymobacter group</taxon>
        <taxon>Candidatus Carsonella</taxon>
    </lineage>
</organism>
<keyword evidence="1 7" id="KW-0240">DNA-directed RNA polymerase</keyword>
<dbReference type="GO" id="GO:0000428">
    <property type="term" value="C:DNA-directed RNA polymerase complex"/>
    <property type="evidence" value="ECO:0007669"/>
    <property type="project" value="UniProtKB-KW"/>
</dbReference>
<proteinExistence type="inferred from homology"/>
<dbReference type="Pfam" id="PF04565">
    <property type="entry name" value="RNA_pol_Rpb2_3"/>
    <property type="match status" value="1"/>
</dbReference>
<evidence type="ECO:0000256" key="7">
    <source>
        <dbReference type="RuleBase" id="RU363031"/>
    </source>
</evidence>
<protein>
    <recommendedName>
        <fullName evidence="7">DNA-directed RNA polymerase subunit beta</fullName>
        <ecNumber evidence="7">2.7.7.6</ecNumber>
    </recommendedName>
</protein>
<dbReference type="InterPro" id="IPR037034">
    <property type="entry name" value="RNA_pol_Rpb2_2_sf"/>
</dbReference>
<dbReference type="GO" id="GO:0003677">
    <property type="term" value="F:DNA binding"/>
    <property type="evidence" value="ECO:0007669"/>
    <property type="project" value="InterPro"/>
</dbReference>
<dbReference type="CDD" id="cd00653">
    <property type="entry name" value="RNA_pol_B_RPB2"/>
    <property type="match status" value="1"/>
</dbReference>
<keyword evidence="8" id="KW-0812">Transmembrane</keyword>
<dbReference type="Pfam" id="PF04563">
    <property type="entry name" value="RNA_pol_Rpb2_1"/>
    <property type="match status" value="1"/>
</dbReference>
<keyword evidence="8" id="KW-1133">Transmembrane helix</keyword>
<dbReference type="Gene3D" id="3.90.1100.10">
    <property type="match status" value="2"/>
</dbReference>